<evidence type="ECO:0000313" key="4">
    <source>
        <dbReference type="Proteomes" id="UP000502259"/>
    </source>
</evidence>
<evidence type="ECO:0000256" key="1">
    <source>
        <dbReference type="ARBA" id="ARBA00009766"/>
    </source>
</evidence>
<gene>
    <name evidence="3" type="ORF">HHSLTHF2_37490</name>
</gene>
<accession>A0A6F8UAL1</accession>
<organism evidence="3 4">
    <name type="scientific">Halomonas hydrothermalis</name>
    <dbReference type="NCBI Taxonomy" id="115561"/>
    <lineage>
        <taxon>Bacteria</taxon>
        <taxon>Pseudomonadati</taxon>
        <taxon>Pseudomonadota</taxon>
        <taxon>Gammaproteobacteria</taxon>
        <taxon>Oceanospirillales</taxon>
        <taxon>Halomonadaceae</taxon>
        <taxon>Halomonas</taxon>
    </lineage>
</organism>
<sequence>MKPLIRHSSASKASAKNFSASMAMVGLLASIAASENVKGDILAQIKEGNRVVQYAYQVDTSSLQGNLSIIEQQGNNNQASITQSRSASYQFANFSKIYQRGNNNLANISQFNGNNIGVIWQVGNNHNANISQQGNTLSFRADIYQLGFSGDVTISQSGSGLRGVSVQQRTYSGNARPVTIDTY</sequence>
<comment type="similarity">
    <text evidence="1">Belongs to the CsgA/CsgB family.</text>
</comment>
<keyword evidence="2" id="KW-0732">Signal</keyword>
<dbReference type="EMBL" id="AP022843">
    <property type="protein sequence ID" value="BCB09859.1"/>
    <property type="molecule type" value="Genomic_DNA"/>
</dbReference>
<evidence type="ECO:0000313" key="3">
    <source>
        <dbReference type="EMBL" id="BCB09859.1"/>
    </source>
</evidence>
<name>A0A6F8UAL1_9GAMM</name>
<evidence type="ECO:0000256" key="2">
    <source>
        <dbReference type="ARBA" id="ARBA00022729"/>
    </source>
</evidence>
<proteinExistence type="inferred from homology"/>
<dbReference type="RefSeq" id="WP_172422461.1">
    <property type="nucleotide sequence ID" value="NZ_AP022843.1"/>
</dbReference>
<keyword evidence="4" id="KW-1185">Reference proteome</keyword>
<reference evidence="3 4" key="1">
    <citation type="submission" date="2020-03" db="EMBL/GenBank/DDBJ databases">
        <title>Complete Genome Sequence of Halomonas hydrothermalis Strain Slthf2, Halophilic Bacterium Isolated from Deep-Sea Hydrothermal-Vent Environments.</title>
        <authorList>
            <person name="Takeyama N."/>
            <person name="Huang M."/>
            <person name="Sato K."/>
            <person name="Galipon J."/>
            <person name="Arakawa K."/>
        </authorList>
    </citation>
    <scope>NUCLEOTIDE SEQUENCE [LARGE SCALE GENOMIC DNA]</scope>
    <source>
        <strain evidence="3 4">Slthf2</strain>
    </source>
</reference>
<dbReference type="Proteomes" id="UP000502259">
    <property type="component" value="Chromosome"/>
</dbReference>
<dbReference type="AlphaFoldDB" id="A0A6F8UAL1"/>
<protein>
    <submittedName>
        <fullName evidence="3">Uncharacterized protein</fullName>
    </submittedName>
</protein>
<dbReference type="GO" id="GO:0009289">
    <property type="term" value="C:pilus"/>
    <property type="evidence" value="ECO:0007669"/>
    <property type="project" value="InterPro"/>
</dbReference>
<dbReference type="Pfam" id="PF07012">
    <property type="entry name" value="Curlin_rpt"/>
    <property type="match status" value="1"/>
</dbReference>
<dbReference type="GO" id="GO:0007155">
    <property type="term" value="P:cell adhesion"/>
    <property type="evidence" value="ECO:0007669"/>
    <property type="project" value="InterPro"/>
</dbReference>
<dbReference type="InterPro" id="IPR009742">
    <property type="entry name" value="Curlin_rpt"/>
</dbReference>